<protein>
    <recommendedName>
        <fullName evidence="11">Angiotensin-converting enzyme</fullName>
        <ecNumber evidence="11">3.4.-.-</ecNumber>
    </recommendedName>
</protein>
<feature type="binding site" evidence="9">
    <location>
        <position position="446"/>
    </location>
    <ligand>
        <name>Zn(2+)</name>
        <dbReference type="ChEBI" id="CHEBI:29105"/>
        <label>2</label>
        <note>catalytic</note>
    </ligand>
</feature>
<dbReference type="InterPro" id="IPR001548">
    <property type="entry name" value="Peptidase_M2"/>
</dbReference>
<feature type="region of interest" description="Disordered" evidence="12">
    <location>
        <begin position="30"/>
        <end position="57"/>
    </location>
</feature>
<keyword evidence="16" id="KW-1185">Reference proteome</keyword>
<keyword evidence="11" id="KW-0645">Protease</keyword>
<keyword evidence="13" id="KW-0812">Transmembrane</keyword>
<feature type="binding site" evidence="6">
    <location>
        <position position="291"/>
    </location>
    <ligand>
        <name>chloride</name>
        <dbReference type="ChEBI" id="CHEBI:17996"/>
        <label>1</label>
    </ligand>
</feature>
<evidence type="ECO:0000256" key="3">
    <source>
        <dbReference type="ARBA" id="ARBA00023157"/>
    </source>
</evidence>
<evidence type="ECO:0000256" key="13">
    <source>
        <dbReference type="SAM" id="Phobius"/>
    </source>
</evidence>
<feature type="glycosylation site" description="N-linked (GlcNAc...) (complex) asparagine" evidence="5">
    <location>
        <position position="170"/>
    </location>
</feature>
<dbReference type="GO" id="GO:0004180">
    <property type="term" value="F:carboxypeptidase activity"/>
    <property type="evidence" value="ECO:0007669"/>
    <property type="project" value="UniProtKB-KW"/>
</dbReference>
<dbReference type="SUPFAM" id="SSF55486">
    <property type="entry name" value="Metalloproteases ('zincins'), catalytic domain"/>
    <property type="match status" value="1"/>
</dbReference>
<proteinExistence type="inferred from homology"/>
<dbReference type="PROSITE" id="PS52011">
    <property type="entry name" value="PEPTIDASE_M2"/>
    <property type="match status" value="1"/>
</dbReference>
<reference evidence="15" key="1">
    <citation type="submission" date="2022-05" db="EMBL/GenBank/DDBJ databases">
        <authorList>
            <person name="Okamura Y."/>
        </authorList>
    </citation>
    <scope>NUCLEOTIDE SEQUENCE</scope>
</reference>
<evidence type="ECO:0000256" key="8">
    <source>
        <dbReference type="PIRSR" id="PIRSR601548-4"/>
    </source>
</evidence>
<accession>A0A9P0X3A8</accession>
<keyword evidence="11" id="KW-0482">Metalloprotease</keyword>
<organism evidence="15 16">
    <name type="scientific">Pieris brassicae</name>
    <name type="common">White butterfly</name>
    <name type="synonym">Large white butterfly</name>
    <dbReference type="NCBI Taxonomy" id="7116"/>
    <lineage>
        <taxon>Eukaryota</taxon>
        <taxon>Metazoa</taxon>
        <taxon>Ecdysozoa</taxon>
        <taxon>Arthropoda</taxon>
        <taxon>Hexapoda</taxon>
        <taxon>Insecta</taxon>
        <taxon>Pterygota</taxon>
        <taxon>Neoptera</taxon>
        <taxon>Endopterygota</taxon>
        <taxon>Lepidoptera</taxon>
        <taxon>Glossata</taxon>
        <taxon>Ditrysia</taxon>
        <taxon>Papilionoidea</taxon>
        <taxon>Pieridae</taxon>
        <taxon>Pierinae</taxon>
        <taxon>Pieris</taxon>
    </lineage>
</organism>
<evidence type="ECO:0000256" key="12">
    <source>
        <dbReference type="SAM" id="MobiDB-lite"/>
    </source>
</evidence>
<gene>
    <name evidence="15" type="ORF">PIBRA_LOCUS2023</name>
</gene>
<feature type="transmembrane region" description="Helical" evidence="13">
    <location>
        <begin position="672"/>
        <end position="693"/>
    </location>
</feature>
<comment type="caution">
    <text evidence="15">The sequence shown here is derived from an EMBL/GenBank/DDBJ whole genome shotgun (WGS) entry which is preliminary data.</text>
</comment>
<evidence type="ECO:0000313" key="16">
    <source>
        <dbReference type="Proteomes" id="UP001152562"/>
    </source>
</evidence>
<evidence type="ECO:0000256" key="11">
    <source>
        <dbReference type="RuleBase" id="RU361144"/>
    </source>
</evidence>
<dbReference type="GO" id="GO:0046872">
    <property type="term" value="F:metal ion binding"/>
    <property type="evidence" value="ECO:0007669"/>
    <property type="project" value="UniProtKB-KW"/>
</dbReference>
<feature type="chain" id="PRO_5040495578" description="Angiotensin-converting enzyme" evidence="14">
    <location>
        <begin position="22"/>
        <end position="737"/>
    </location>
</feature>
<feature type="disulfide bond" evidence="8">
    <location>
        <begin position="214"/>
        <end position="220"/>
    </location>
</feature>
<evidence type="ECO:0000256" key="4">
    <source>
        <dbReference type="ARBA" id="ARBA00023180"/>
    </source>
</evidence>
<evidence type="ECO:0000256" key="1">
    <source>
        <dbReference type="ARBA" id="ARBA00008139"/>
    </source>
</evidence>
<comment type="caution">
    <text evidence="10">Lacks conserved residue(s) required for the propagation of feature annotation.</text>
</comment>
<dbReference type="CDD" id="cd06461">
    <property type="entry name" value="M2_ACE"/>
    <property type="match status" value="1"/>
</dbReference>
<keyword evidence="7 11" id="KW-0479">Metal-binding</keyword>
<evidence type="ECO:0000256" key="6">
    <source>
        <dbReference type="PIRSR" id="PIRSR601548-2"/>
    </source>
</evidence>
<evidence type="ECO:0000313" key="15">
    <source>
        <dbReference type="EMBL" id="CAH3984103.1"/>
    </source>
</evidence>
<evidence type="ECO:0000256" key="7">
    <source>
        <dbReference type="PIRSR" id="PIRSR601548-3"/>
    </source>
</evidence>
<dbReference type="PRINTS" id="PR00791">
    <property type="entry name" value="PEPDIPTASEA"/>
</dbReference>
<keyword evidence="13" id="KW-1133">Transmembrane helix</keyword>
<feature type="signal peptide" evidence="14">
    <location>
        <begin position="1"/>
        <end position="21"/>
    </location>
</feature>
<evidence type="ECO:0000256" key="5">
    <source>
        <dbReference type="PIRSR" id="PIRSR601548-10"/>
    </source>
</evidence>
<name>A0A9P0X3A8_PIEBR</name>
<evidence type="ECO:0000256" key="14">
    <source>
        <dbReference type="SAM" id="SignalP"/>
    </source>
</evidence>
<feature type="disulfide bond" evidence="8 10">
    <location>
        <begin position="408"/>
        <end position="426"/>
    </location>
</feature>
<dbReference type="GO" id="GO:0008241">
    <property type="term" value="F:peptidyl-dipeptidase activity"/>
    <property type="evidence" value="ECO:0007669"/>
    <property type="project" value="InterPro"/>
</dbReference>
<dbReference type="EMBL" id="CALOZG010000002">
    <property type="protein sequence ID" value="CAH3984103.1"/>
    <property type="molecule type" value="Genomic_DNA"/>
</dbReference>
<comment type="similarity">
    <text evidence="1 10 11">Belongs to the peptidase M2 family.</text>
</comment>
<dbReference type="GO" id="GO:0006508">
    <property type="term" value="P:proteolysis"/>
    <property type="evidence" value="ECO:0007669"/>
    <property type="project" value="UniProtKB-KW"/>
</dbReference>
<dbReference type="Proteomes" id="UP001152562">
    <property type="component" value="Unassembled WGS sequence"/>
</dbReference>
<dbReference type="EC" id="3.4.-.-" evidence="11"/>
<keyword evidence="4 5" id="KW-0325">Glycoprotein</keyword>
<feature type="disulfide bond" evidence="8">
    <location>
        <begin position="589"/>
        <end position="601"/>
    </location>
</feature>
<dbReference type="AlphaFoldDB" id="A0A9P0X3A8"/>
<feature type="binding site" evidence="7">
    <location>
        <position position="446"/>
    </location>
    <ligand>
        <name>Zn(2+)</name>
        <dbReference type="ChEBI" id="CHEBI:29105"/>
        <label>1</label>
        <note>catalytic</note>
    </ligand>
</feature>
<evidence type="ECO:0000256" key="2">
    <source>
        <dbReference type="ARBA" id="ARBA00022729"/>
    </source>
</evidence>
<keyword evidence="11" id="KW-0378">Hydrolase</keyword>
<dbReference type="PANTHER" id="PTHR10514">
    <property type="entry name" value="ANGIOTENSIN-CONVERTING ENZYME"/>
    <property type="match status" value="1"/>
</dbReference>
<feature type="compositionally biased region" description="Basic and acidic residues" evidence="12">
    <location>
        <begin position="34"/>
        <end position="57"/>
    </location>
</feature>
<keyword evidence="2 14" id="KW-0732">Signal</keyword>
<dbReference type="Pfam" id="PF01401">
    <property type="entry name" value="Peptidase_M2"/>
    <property type="match status" value="1"/>
</dbReference>
<feature type="glycosylation site" description="N-linked (GlcNAc...) asparagine; partial" evidence="5">
    <location>
        <position position="398"/>
    </location>
</feature>
<keyword evidence="13" id="KW-0472">Membrane</keyword>
<keyword evidence="3 8" id="KW-1015">Disulfide bond</keyword>
<keyword evidence="7 11" id="KW-0862">Zinc</keyword>
<dbReference type="GO" id="GO:0005886">
    <property type="term" value="C:plasma membrane"/>
    <property type="evidence" value="ECO:0007669"/>
    <property type="project" value="TreeGrafter"/>
</dbReference>
<dbReference type="GO" id="GO:0008237">
    <property type="term" value="F:metallopeptidase activity"/>
    <property type="evidence" value="ECO:0007669"/>
    <property type="project" value="UniProtKB-KW"/>
</dbReference>
<evidence type="ECO:0000256" key="10">
    <source>
        <dbReference type="PROSITE-ProRule" id="PRU01355"/>
    </source>
</evidence>
<evidence type="ECO:0000256" key="9">
    <source>
        <dbReference type="PIRSR" id="PIRSR601548-8"/>
    </source>
</evidence>
<keyword evidence="11" id="KW-0121">Carboxypeptidase</keyword>
<dbReference type="PROSITE" id="PS51257">
    <property type="entry name" value="PROKAR_LIPOPROTEIN"/>
    <property type="match status" value="1"/>
</dbReference>
<comment type="cofactor">
    <cofactor evidence="11">
        <name>Zn(2+)</name>
        <dbReference type="ChEBI" id="CHEBI:29105"/>
    </cofactor>
    <text evidence="11">Binds 1 zinc ion per subunit.</text>
</comment>
<dbReference type="PANTHER" id="PTHR10514:SF27">
    <property type="entry name" value="ANGIOTENSIN-CONVERTING ENZYME"/>
    <property type="match status" value="1"/>
</dbReference>
<sequence>MEMQFRQVSFVFLISLTACFAVQFLTNPTSEMSTDDKSMEKSNKTEQSDESGHEIEIDEESKDKKFLDYAMKTVLDPDTVIIKHDDVDTFKVQLEELDKENATLEIFMEEMDKLSLDVCKTSQEALWAYVTDTSNDVKKNKMVQIAAEEDDIKRQYWNIIKRKYKNEIDNNNDLRLKRKLRIIKERGTNVQMPQSKQREEIDLMQRIWSRVTVCAYKSSCDTDDSSLTMNDIITLFKTSNNSEELKYYWKAYRDATGKKVRPIFKDYLLRMNTAAQEEGFKDAGDMWRYNYEDDDFLNTVNRLWTEVKPLYTLLHRYVRAKLEHLYKRDLQKNDGLIPGHILGNLWAQEWQAIYPLVVPYPDVKRDNFTKFTAMSLFDSVDEFYISLGFESAKESYENINEAPTTANCLPSSHDMCDGVNYRIKWCGEKLTDPVAGLSRAARLLGHVQYFRHYSNLPPLFRDGPNPAFHDAISDIVAVQLASPWILNPLGNCEELMINHLLWLALEKIPLMGYAYALDKWRWDVFANSTENLNEHWWNIRIRETMISPPSPRNESDLDPASKYHVVSHVQYITYLISHILEFQILRSLCKAVNHTGPLHECSIYRNKEAGKLLSKGMSLGASEDWRSVLEAMTGETELSTEGILEYFAPLQSFLTNETLKFERANEDLDKSAPIIVGIIVIVLTGLMLLLYCIKKRDKLRKLLSICGLSKNGSLDIVTNELCNNKSNEVHGISEDKV</sequence>